<keyword evidence="2" id="KW-0443">Lipid metabolism</keyword>
<reference evidence="4" key="1">
    <citation type="submission" date="2020-05" db="EMBL/GenBank/DDBJ databases">
        <authorList>
            <person name="Chiriac C."/>
            <person name="Salcher M."/>
            <person name="Ghai R."/>
            <person name="Kavagutti S V."/>
        </authorList>
    </citation>
    <scope>NUCLEOTIDE SEQUENCE</scope>
</reference>
<dbReference type="Gene3D" id="1.10.12.10">
    <property type="entry name" value="Lyase 2-enoyl-coa Hydratase, Chain A, domain 2"/>
    <property type="match status" value="1"/>
</dbReference>
<dbReference type="PANTHER" id="PTHR11941:SF169">
    <property type="entry name" value="(7AS)-7A-METHYL-1,5-DIOXO-2,3,5,6,7,7A-HEXAHYDRO-1H-INDENE-CARBOXYL-COA HYDROLASE"/>
    <property type="match status" value="1"/>
</dbReference>
<dbReference type="Gene3D" id="3.90.226.10">
    <property type="entry name" value="2-enoyl-CoA Hydratase, Chain A, domain 1"/>
    <property type="match status" value="1"/>
</dbReference>
<evidence type="ECO:0000256" key="1">
    <source>
        <dbReference type="ARBA" id="ARBA00005254"/>
    </source>
</evidence>
<keyword evidence="3" id="KW-0456">Lyase</keyword>
<dbReference type="SUPFAM" id="SSF52096">
    <property type="entry name" value="ClpP/crotonase"/>
    <property type="match status" value="1"/>
</dbReference>
<dbReference type="CDD" id="cd06558">
    <property type="entry name" value="crotonase-like"/>
    <property type="match status" value="1"/>
</dbReference>
<dbReference type="EMBL" id="CAFBQF010000014">
    <property type="protein sequence ID" value="CAB5046668.1"/>
    <property type="molecule type" value="Genomic_DNA"/>
</dbReference>
<dbReference type="InterPro" id="IPR018376">
    <property type="entry name" value="Enoyl-CoA_hyd/isom_CS"/>
</dbReference>
<dbReference type="NCBIfam" id="NF006100">
    <property type="entry name" value="PRK08252.1"/>
    <property type="match status" value="1"/>
</dbReference>
<comment type="similarity">
    <text evidence="1">Belongs to the enoyl-CoA hydratase/isomerase family.</text>
</comment>
<evidence type="ECO:0000313" key="4">
    <source>
        <dbReference type="EMBL" id="CAB5046668.1"/>
    </source>
</evidence>
<dbReference type="PANTHER" id="PTHR11941">
    <property type="entry name" value="ENOYL-COA HYDRATASE-RELATED"/>
    <property type="match status" value="1"/>
</dbReference>
<dbReference type="InterPro" id="IPR014748">
    <property type="entry name" value="Enoyl-CoA_hydra_C"/>
</dbReference>
<dbReference type="AlphaFoldDB" id="A0A6J7T2L6"/>
<dbReference type="Pfam" id="PF00378">
    <property type="entry name" value="ECH_1"/>
    <property type="match status" value="1"/>
</dbReference>
<proteinExistence type="inferred from homology"/>
<gene>
    <name evidence="4" type="ORF">UFOPK4295_00422</name>
</gene>
<dbReference type="InterPro" id="IPR001753">
    <property type="entry name" value="Enoyl-CoA_hydra/iso"/>
</dbReference>
<dbReference type="GO" id="GO:0016829">
    <property type="term" value="F:lyase activity"/>
    <property type="evidence" value="ECO:0007669"/>
    <property type="project" value="UniProtKB-KW"/>
</dbReference>
<dbReference type="InterPro" id="IPR029045">
    <property type="entry name" value="ClpP/crotonase-like_dom_sf"/>
</dbReference>
<protein>
    <submittedName>
        <fullName evidence="4">Unannotated protein</fullName>
    </submittedName>
</protein>
<name>A0A6J7T2L6_9ZZZZ</name>
<evidence type="ECO:0000256" key="2">
    <source>
        <dbReference type="ARBA" id="ARBA00023098"/>
    </source>
</evidence>
<sequence>MANCVTYTASDGIAIFTLNRPDSRNAISLELAEELATFMDAFDSDPLTRVGILTGGPNFFSSGMDLKGFARGELPYIDGKGFAGFVECPPTKPLIAAVEGFALAGGFEMVLACDLIVASNTAIFGLPEVTKGITAASGGLLRLPKRIPHHLAMELILTGSSWSAKEAFRFGLVNRLAEKGQTLAVATDLAQIIAGNAPLAVVASKEVVSHMPDWTASEAFSRQFPIIDPIRRSKDAAEGSRAYIEKRPPIWGGE</sequence>
<dbReference type="GO" id="GO:0006635">
    <property type="term" value="P:fatty acid beta-oxidation"/>
    <property type="evidence" value="ECO:0007669"/>
    <property type="project" value="TreeGrafter"/>
</dbReference>
<dbReference type="PROSITE" id="PS00166">
    <property type="entry name" value="ENOYL_COA_HYDRATASE"/>
    <property type="match status" value="1"/>
</dbReference>
<organism evidence="4">
    <name type="scientific">freshwater metagenome</name>
    <dbReference type="NCBI Taxonomy" id="449393"/>
    <lineage>
        <taxon>unclassified sequences</taxon>
        <taxon>metagenomes</taxon>
        <taxon>ecological metagenomes</taxon>
    </lineage>
</organism>
<accession>A0A6J7T2L6</accession>
<evidence type="ECO:0000256" key="3">
    <source>
        <dbReference type="ARBA" id="ARBA00023239"/>
    </source>
</evidence>